<dbReference type="PANTHER" id="PTHR34823:SF1">
    <property type="entry name" value="CHITIN-BINDING TYPE-4 DOMAIN-CONTAINING PROTEIN"/>
    <property type="match status" value="1"/>
</dbReference>
<dbReference type="PATRIC" id="fig|317.174.peg.2206"/>
<sequence length="330" mass="36306">MKYKNQGRRISKASMMWAIVIAGMLGQFTVALPTVQANESVIPLSVWKDWKFLGGLNIDAPLQPGDVVKVRFLSPTNEELYAFSITVVEGDKGSRAWAMRLLDQIKKANVGVVSGNPSANHGGLENDGWGVATRYFYAVTSGMYSRAISEVHPVKGGVTTQPEDDAGSMIFDAPSIVKKDESFSYQVGGGGGTETRTVLVGVFDNATGERVAFNQPQVSATYAPRFDLHVADNWTGPLTMIATVNVWSKPEKSFMKVQTIQLKDAATYDHVFPQGFESYRAGTKVFQSKDQNIYECKPFPYSGYCTQWSPGNIQFEPGIGSNWQEAWLLK</sequence>
<dbReference type="PANTHER" id="PTHR34823">
    <property type="entry name" value="GLCNAC-BINDING PROTEIN A"/>
    <property type="match status" value="1"/>
</dbReference>
<evidence type="ECO:0000313" key="1">
    <source>
        <dbReference type="EMBL" id="KFE51843.1"/>
    </source>
</evidence>
<dbReference type="InterPro" id="IPR051024">
    <property type="entry name" value="GlcNAc_Chitin_IntDeg"/>
</dbReference>
<evidence type="ECO:0000313" key="2">
    <source>
        <dbReference type="Proteomes" id="UP000028643"/>
    </source>
</evidence>
<name>A0A085V8T0_PSESX</name>
<organism evidence="1 2">
    <name type="scientific">Pseudomonas syringae</name>
    <dbReference type="NCBI Taxonomy" id="317"/>
    <lineage>
        <taxon>Bacteria</taxon>
        <taxon>Pseudomonadati</taxon>
        <taxon>Pseudomonadota</taxon>
        <taxon>Gammaproteobacteria</taxon>
        <taxon>Pseudomonadales</taxon>
        <taxon>Pseudomonadaceae</taxon>
        <taxon>Pseudomonas</taxon>
    </lineage>
</organism>
<dbReference type="RefSeq" id="WP_047574530.1">
    <property type="nucleotide sequence ID" value="NZ_JPQT01000100.1"/>
</dbReference>
<protein>
    <submittedName>
        <fullName evidence="1">Uncharacterized protein</fullName>
    </submittedName>
</protein>
<gene>
    <name evidence="1" type="ORF">IV02_10750</name>
</gene>
<reference evidence="1 2" key="1">
    <citation type="submission" date="2014-07" db="EMBL/GenBank/DDBJ databases">
        <title>Draft Genome Sequences of Environmental Pseudomonas syringae strains.</title>
        <authorList>
            <person name="Baltrus D.A."/>
            <person name="Berge O."/>
            <person name="Morris C."/>
        </authorList>
    </citation>
    <scope>NUCLEOTIDE SEQUENCE [LARGE SCALE GENOMIC DNA]</scope>
    <source>
        <strain evidence="1 2">CEB003</strain>
    </source>
</reference>
<dbReference type="EMBL" id="JPQT01000100">
    <property type="protein sequence ID" value="KFE51843.1"/>
    <property type="molecule type" value="Genomic_DNA"/>
</dbReference>
<proteinExistence type="predicted"/>
<accession>A0A085V8T0</accession>
<comment type="caution">
    <text evidence="1">The sequence shown here is derived from an EMBL/GenBank/DDBJ whole genome shotgun (WGS) entry which is preliminary data.</text>
</comment>
<dbReference type="AlphaFoldDB" id="A0A085V8T0"/>
<dbReference type="Proteomes" id="UP000028643">
    <property type="component" value="Unassembled WGS sequence"/>
</dbReference>